<feature type="transmembrane region" description="Helical" evidence="6">
    <location>
        <begin position="430"/>
        <end position="449"/>
    </location>
</feature>
<evidence type="ECO:0000256" key="4">
    <source>
        <dbReference type="ARBA" id="ARBA00022989"/>
    </source>
</evidence>
<feature type="transmembrane region" description="Helical" evidence="6">
    <location>
        <begin position="461"/>
        <end position="485"/>
    </location>
</feature>
<protein>
    <submittedName>
        <fullName evidence="7">Oligosaccharide flippase family protein</fullName>
    </submittedName>
</protein>
<feature type="transmembrane region" description="Helical" evidence="6">
    <location>
        <begin position="397"/>
        <end position="418"/>
    </location>
</feature>
<dbReference type="Proteomes" id="UP000597613">
    <property type="component" value="Unassembled WGS sequence"/>
</dbReference>
<dbReference type="PANTHER" id="PTHR30250:SF26">
    <property type="entry name" value="PSMA PROTEIN"/>
    <property type="match status" value="1"/>
</dbReference>
<name>A0ABR7ALG9_9SPHN</name>
<evidence type="ECO:0000256" key="2">
    <source>
        <dbReference type="ARBA" id="ARBA00022475"/>
    </source>
</evidence>
<keyword evidence="5 6" id="KW-0472">Membrane</keyword>
<feature type="transmembrane region" description="Helical" evidence="6">
    <location>
        <begin position="35"/>
        <end position="59"/>
    </location>
</feature>
<gene>
    <name evidence="7" type="ORF">H8S47_06345</name>
</gene>
<dbReference type="InterPro" id="IPR050833">
    <property type="entry name" value="Poly_Biosynth_Transport"/>
</dbReference>
<feature type="transmembrane region" description="Helical" evidence="6">
    <location>
        <begin position="79"/>
        <end position="100"/>
    </location>
</feature>
<sequence>MSRDVIATYGTQAWTAIMGIAFVPVYIRYLGIEAYGIIGLFATLQSMLVILDLGMTPTLTREIARFSGGERDSAELRDLLRSVEISASLIGLTAAVGIWAASDWLAHSWLQSQSIPPAEVAQALAIMGAVSALRFVEGIFRGAILGLHRQVLYNGIVVVTSTLRGIGAIIILAKISPTLEAFFVWQGLISITTVAALAWATYGALPFSERPGRFSWLALKSVWRFAAGMLGISLLALLLTQTDKILLSRLLSLSDFAGYMLATVVAGALELVISPLFQAITPRMSRLHAAGDGAGFVNLYHLGAQIVTVTGGVAGLMLFAFPDWVILAWTADTALAARVAPILRWLALGYVFNLLMWMPYQAQLAYRWTGLALRINLVAVIVLVPVLLWTVPRFGPTSAAMIWAALNASYVLIGLHLMHRRILHAEKWRWYIQDVTIPLAYAGAWIGTIRWLVTTPPSSRIGLAVLLAGIAALAFAMACAAASLLRPEVLAFWRKRMLSLQ</sequence>
<dbReference type="PANTHER" id="PTHR30250">
    <property type="entry name" value="PST FAMILY PREDICTED COLANIC ACID TRANSPORTER"/>
    <property type="match status" value="1"/>
</dbReference>
<accession>A0ABR7ALG9</accession>
<keyword evidence="3 6" id="KW-0812">Transmembrane</keyword>
<keyword evidence="4 6" id="KW-1133">Transmembrane helix</keyword>
<evidence type="ECO:0000313" key="8">
    <source>
        <dbReference type="Proteomes" id="UP000597613"/>
    </source>
</evidence>
<feature type="transmembrane region" description="Helical" evidence="6">
    <location>
        <begin position="12"/>
        <end position="29"/>
    </location>
</feature>
<feature type="transmembrane region" description="Helical" evidence="6">
    <location>
        <begin position="217"/>
        <end position="239"/>
    </location>
</feature>
<evidence type="ECO:0000313" key="7">
    <source>
        <dbReference type="EMBL" id="MBC3941307.1"/>
    </source>
</evidence>
<keyword evidence="8" id="KW-1185">Reference proteome</keyword>
<dbReference type="Pfam" id="PF01943">
    <property type="entry name" value="Polysacc_synt"/>
    <property type="match status" value="1"/>
</dbReference>
<evidence type="ECO:0000256" key="6">
    <source>
        <dbReference type="SAM" id="Phobius"/>
    </source>
</evidence>
<feature type="transmembrane region" description="Helical" evidence="6">
    <location>
        <begin position="299"/>
        <end position="322"/>
    </location>
</feature>
<comment type="caution">
    <text evidence="7">The sequence shown here is derived from an EMBL/GenBank/DDBJ whole genome shotgun (WGS) entry which is preliminary data.</text>
</comment>
<keyword evidence="2" id="KW-1003">Cell membrane</keyword>
<evidence type="ECO:0000256" key="5">
    <source>
        <dbReference type="ARBA" id="ARBA00023136"/>
    </source>
</evidence>
<feature type="transmembrane region" description="Helical" evidence="6">
    <location>
        <begin position="120"/>
        <end position="140"/>
    </location>
</feature>
<evidence type="ECO:0000256" key="1">
    <source>
        <dbReference type="ARBA" id="ARBA00004651"/>
    </source>
</evidence>
<organism evidence="7 8">
    <name type="scientific">Sphingomonas albertensis</name>
    <dbReference type="NCBI Taxonomy" id="2762591"/>
    <lineage>
        <taxon>Bacteria</taxon>
        <taxon>Pseudomonadati</taxon>
        <taxon>Pseudomonadota</taxon>
        <taxon>Alphaproteobacteria</taxon>
        <taxon>Sphingomonadales</taxon>
        <taxon>Sphingomonadaceae</taxon>
        <taxon>Sphingomonas</taxon>
    </lineage>
</organism>
<feature type="transmembrane region" description="Helical" evidence="6">
    <location>
        <begin position="372"/>
        <end position="391"/>
    </location>
</feature>
<feature type="transmembrane region" description="Helical" evidence="6">
    <location>
        <begin position="182"/>
        <end position="205"/>
    </location>
</feature>
<dbReference type="EMBL" id="JACONT010000009">
    <property type="protein sequence ID" value="MBC3941307.1"/>
    <property type="molecule type" value="Genomic_DNA"/>
</dbReference>
<reference evidence="7 8" key="1">
    <citation type="submission" date="2020-08" db="EMBL/GenBank/DDBJ databases">
        <title>Putative novel bacterial strains isolated from necrotic wheat leaf tissues caused by Xanthomonas translucens.</title>
        <authorList>
            <person name="Tambong J.T."/>
        </authorList>
    </citation>
    <scope>NUCLEOTIDE SEQUENCE [LARGE SCALE GENOMIC DNA]</scope>
    <source>
        <strain evidence="8">DOAB 1063</strain>
    </source>
</reference>
<dbReference type="InterPro" id="IPR002797">
    <property type="entry name" value="Polysacc_synth"/>
</dbReference>
<evidence type="ECO:0000256" key="3">
    <source>
        <dbReference type="ARBA" id="ARBA00022692"/>
    </source>
</evidence>
<proteinExistence type="predicted"/>
<feature type="transmembrane region" description="Helical" evidence="6">
    <location>
        <begin position="342"/>
        <end position="360"/>
    </location>
</feature>
<feature type="transmembrane region" description="Helical" evidence="6">
    <location>
        <begin position="259"/>
        <end position="278"/>
    </location>
</feature>
<feature type="transmembrane region" description="Helical" evidence="6">
    <location>
        <begin position="152"/>
        <end position="176"/>
    </location>
</feature>
<comment type="subcellular location">
    <subcellularLocation>
        <location evidence="1">Cell membrane</location>
        <topology evidence="1">Multi-pass membrane protein</topology>
    </subcellularLocation>
</comment>